<reference evidence="20" key="1">
    <citation type="journal article" date="2020" name="Fungal Divers.">
        <title>Resolving the Mortierellaceae phylogeny through synthesis of multi-gene phylogenetics and phylogenomics.</title>
        <authorList>
            <person name="Vandepol N."/>
            <person name="Liber J."/>
            <person name="Desiro A."/>
            <person name="Na H."/>
            <person name="Kennedy M."/>
            <person name="Barry K."/>
            <person name="Grigoriev I.V."/>
            <person name="Miller A.N."/>
            <person name="O'Donnell K."/>
            <person name="Stajich J.E."/>
            <person name="Bonito G."/>
        </authorList>
    </citation>
    <scope>NUCLEOTIDE SEQUENCE</scope>
    <source>
        <strain evidence="20">KOD1015</strain>
    </source>
</reference>
<keyword evidence="11 19" id="KW-1133">Transmembrane helix</keyword>
<feature type="transmembrane region" description="Helical" evidence="19">
    <location>
        <begin position="142"/>
        <end position="162"/>
    </location>
</feature>
<keyword evidence="12" id="KW-0443">Lipid metabolism</keyword>
<accession>A0A9P6G158</accession>
<feature type="transmembrane region" description="Helical" evidence="19">
    <location>
        <begin position="174"/>
        <end position="196"/>
    </location>
</feature>
<sequence>MTQRPKSVRHDTSELELPPTTLSKEQFRQVKNLTKDDGHFNLVSRNFHLADVITLCNGACGALSIFSNMRYLVHHDPYDLKLAMWCIPLGFMFDVFDGRIARWRKTSSILGQELDSLADAISFGVAPAVLAFVLGMQTYLDTVVLICFVCCGIARLARYNATVAIMPHDKSGKIAYFEGTPIPTTLALVAMLAYLYKEGRVGDALPGGIVEIAPGYSFHAMVAMFGISGTLMVSKSLKIPKL</sequence>
<dbReference type="GO" id="GO:0003882">
    <property type="term" value="F:CDP-diacylglycerol-serine O-phosphatidyltransferase activity"/>
    <property type="evidence" value="ECO:0007669"/>
    <property type="project" value="UniProtKB-EC"/>
</dbReference>
<gene>
    <name evidence="20" type="primary">CHO1</name>
    <name evidence="20" type="ORF">BGW38_001674</name>
</gene>
<dbReference type="PROSITE" id="PS00379">
    <property type="entry name" value="CDP_ALCOHOL_P_TRANSF"/>
    <property type="match status" value="1"/>
</dbReference>
<comment type="caution">
    <text evidence="20">The sequence shown here is derived from an EMBL/GenBank/DDBJ whole genome shotgun (WGS) entry which is preliminary data.</text>
</comment>
<keyword evidence="15" id="KW-1208">Phospholipid metabolism</keyword>
<dbReference type="PANTHER" id="PTHR14269:SF61">
    <property type="entry name" value="CDP-DIACYLGLYCEROL--SERINE O-PHOSPHATIDYLTRANSFERASE"/>
    <property type="match status" value="1"/>
</dbReference>
<evidence type="ECO:0000313" key="20">
    <source>
        <dbReference type="EMBL" id="KAF9585588.1"/>
    </source>
</evidence>
<dbReference type="InterPro" id="IPR000462">
    <property type="entry name" value="CDP-OH_P_trans"/>
</dbReference>
<evidence type="ECO:0000313" key="21">
    <source>
        <dbReference type="Proteomes" id="UP000780801"/>
    </source>
</evidence>
<dbReference type="NCBIfam" id="TIGR00473">
    <property type="entry name" value="pssA"/>
    <property type="match status" value="1"/>
</dbReference>
<dbReference type="InterPro" id="IPR048254">
    <property type="entry name" value="CDP_ALCOHOL_P_TRANSF_CS"/>
</dbReference>
<evidence type="ECO:0000256" key="19">
    <source>
        <dbReference type="SAM" id="Phobius"/>
    </source>
</evidence>
<evidence type="ECO:0000256" key="7">
    <source>
        <dbReference type="ARBA" id="ARBA00022516"/>
    </source>
</evidence>
<dbReference type="InterPro" id="IPR050324">
    <property type="entry name" value="CDP-alcohol_PTase-I"/>
</dbReference>
<protein>
    <recommendedName>
        <fullName evidence="6">CDP-diacylglycerol--serine O-phosphatidyltransferase</fullName>
        <ecNumber evidence="5">2.7.8.8</ecNumber>
    </recommendedName>
    <alternativeName>
        <fullName evidence="16">Phosphatidylserine synthase</fullName>
    </alternativeName>
</protein>
<comment type="subcellular location">
    <subcellularLocation>
        <location evidence="2">Endoplasmic reticulum membrane</location>
        <topology evidence="2">Multi-pass membrane protein</topology>
    </subcellularLocation>
</comment>
<name>A0A9P6G158_9FUNG</name>
<evidence type="ECO:0000256" key="9">
    <source>
        <dbReference type="ARBA" id="ARBA00022692"/>
    </source>
</evidence>
<evidence type="ECO:0000256" key="2">
    <source>
        <dbReference type="ARBA" id="ARBA00004477"/>
    </source>
</evidence>
<keyword evidence="8 18" id="KW-0808">Transferase</keyword>
<evidence type="ECO:0000256" key="6">
    <source>
        <dbReference type="ARBA" id="ARBA00017171"/>
    </source>
</evidence>
<dbReference type="PANTHER" id="PTHR14269">
    <property type="entry name" value="CDP-DIACYLGLYCEROL--GLYCEROL-3-PHOSPHATE 3-PHOSPHATIDYLTRANSFERASE-RELATED"/>
    <property type="match status" value="1"/>
</dbReference>
<feature type="transmembrane region" description="Helical" evidence="19">
    <location>
        <begin position="216"/>
        <end position="234"/>
    </location>
</feature>
<evidence type="ECO:0000256" key="3">
    <source>
        <dbReference type="ARBA" id="ARBA00005189"/>
    </source>
</evidence>
<feature type="transmembrane region" description="Helical" evidence="19">
    <location>
        <begin position="47"/>
        <end position="66"/>
    </location>
</feature>
<evidence type="ECO:0000256" key="15">
    <source>
        <dbReference type="ARBA" id="ARBA00023264"/>
    </source>
</evidence>
<comment type="pathway">
    <text evidence="3">Lipid metabolism.</text>
</comment>
<dbReference type="EC" id="2.7.8.8" evidence="5"/>
<dbReference type="AlphaFoldDB" id="A0A9P6G158"/>
<dbReference type="InterPro" id="IPR004533">
    <property type="entry name" value="CDP-diaglyc--ser_O-PTrfase"/>
</dbReference>
<dbReference type="InterPro" id="IPR043130">
    <property type="entry name" value="CDP-OH_PTrfase_TM_dom"/>
</dbReference>
<comment type="similarity">
    <text evidence="4 18">Belongs to the CDP-alcohol phosphatidyltransferase class-I family.</text>
</comment>
<dbReference type="GO" id="GO:0006659">
    <property type="term" value="P:phosphatidylserine biosynthetic process"/>
    <property type="evidence" value="ECO:0007669"/>
    <property type="project" value="UniProtKB-ARBA"/>
</dbReference>
<evidence type="ECO:0000256" key="12">
    <source>
        <dbReference type="ARBA" id="ARBA00023098"/>
    </source>
</evidence>
<dbReference type="OrthoDB" id="448573at2759"/>
<evidence type="ECO:0000256" key="1">
    <source>
        <dbReference type="ARBA" id="ARBA00000287"/>
    </source>
</evidence>
<evidence type="ECO:0000256" key="16">
    <source>
        <dbReference type="ARBA" id="ARBA00032361"/>
    </source>
</evidence>
<keyword evidence="9 19" id="KW-0812">Transmembrane</keyword>
<dbReference type="Gene3D" id="1.20.120.1760">
    <property type="match status" value="1"/>
</dbReference>
<organism evidence="20 21">
    <name type="scientific">Lunasporangiospora selenospora</name>
    <dbReference type="NCBI Taxonomy" id="979761"/>
    <lineage>
        <taxon>Eukaryota</taxon>
        <taxon>Fungi</taxon>
        <taxon>Fungi incertae sedis</taxon>
        <taxon>Mucoromycota</taxon>
        <taxon>Mortierellomycotina</taxon>
        <taxon>Mortierellomycetes</taxon>
        <taxon>Mortierellales</taxon>
        <taxon>Mortierellaceae</taxon>
        <taxon>Lunasporangiospora</taxon>
    </lineage>
</organism>
<comment type="catalytic activity">
    <reaction evidence="1">
        <text>a CDP-1,2-diacyl-sn-glycerol + L-serine = a 1,2-diacyl-sn-glycero-3-phospho-L-serine + CMP + H(+)</text>
        <dbReference type="Rhea" id="RHEA:16913"/>
        <dbReference type="ChEBI" id="CHEBI:15378"/>
        <dbReference type="ChEBI" id="CHEBI:33384"/>
        <dbReference type="ChEBI" id="CHEBI:57262"/>
        <dbReference type="ChEBI" id="CHEBI:58332"/>
        <dbReference type="ChEBI" id="CHEBI:60377"/>
        <dbReference type="EC" id="2.7.8.8"/>
    </reaction>
</comment>
<evidence type="ECO:0000256" key="11">
    <source>
        <dbReference type="ARBA" id="ARBA00022989"/>
    </source>
</evidence>
<evidence type="ECO:0000256" key="10">
    <source>
        <dbReference type="ARBA" id="ARBA00022824"/>
    </source>
</evidence>
<evidence type="ECO:0000256" key="17">
    <source>
        <dbReference type="ARBA" id="ARBA00060701"/>
    </source>
</evidence>
<dbReference type="GO" id="GO:0005789">
    <property type="term" value="C:endoplasmic reticulum membrane"/>
    <property type="evidence" value="ECO:0007669"/>
    <property type="project" value="UniProtKB-SubCell"/>
</dbReference>
<evidence type="ECO:0000256" key="18">
    <source>
        <dbReference type="RuleBase" id="RU003750"/>
    </source>
</evidence>
<evidence type="ECO:0000256" key="13">
    <source>
        <dbReference type="ARBA" id="ARBA00023136"/>
    </source>
</evidence>
<evidence type="ECO:0000256" key="5">
    <source>
        <dbReference type="ARBA" id="ARBA00013174"/>
    </source>
</evidence>
<evidence type="ECO:0000256" key="8">
    <source>
        <dbReference type="ARBA" id="ARBA00022679"/>
    </source>
</evidence>
<dbReference type="Pfam" id="PF01066">
    <property type="entry name" value="CDP-OH_P_transf"/>
    <property type="match status" value="1"/>
</dbReference>
<comment type="pathway">
    <text evidence="17">Phospholipid metabolism; phosphatidylethanolamine biosynthesis; phosphatidylethanolamine from CDP-diacylglycerol: step 1/2.</text>
</comment>
<keyword evidence="7" id="KW-0444">Lipid biosynthesis</keyword>
<keyword evidence="10" id="KW-0256">Endoplasmic reticulum</keyword>
<keyword evidence="13 19" id="KW-0472">Membrane</keyword>
<keyword evidence="21" id="KW-1185">Reference proteome</keyword>
<evidence type="ECO:0000256" key="14">
    <source>
        <dbReference type="ARBA" id="ARBA00023209"/>
    </source>
</evidence>
<keyword evidence="14" id="KW-0594">Phospholipid biosynthesis</keyword>
<dbReference type="FunFam" id="1.20.120.1760:FF:000022">
    <property type="entry name" value="CDP-diacylglycerol--serine O-phosphatidyltransferase"/>
    <property type="match status" value="1"/>
</dbReference>
<proteinExistence type="inferred from homology"/>
<dbReference type="EMBL" id="JAABOA010000154">
    <property type="protein sequence ID" value="KAF9585588.1"/>
    <property type="molecule type" value="Genomic_DNA"/>
</dbReference>
<evidence type="ECO:0000256" key="4">
    <source>
        <dbReference type="ARBA" id="ARBA00010441"/>
    </source>
</evidence>
<dbReference type="Proteomes" id="UP000780801">
    <property type="component" value="Unassembled WGS sequence"/>
</dbReference>